<comment type="caution">
    <text evidence="2">The sequence shown here is derived from an EMBL/GenBank/DDBJ whole genome shotgun (WGS) entry which is preliminary data.</text>
</comment>
<name>A0A0C1PNL0_9LACO</name>
<keyword evidence="1" id="KW-0812">Transmembrane</keyword>
<feature type="transmembrane region" description="Helical" evidence="1">
    <location>
        <begin position="183"/>
        <end position="205"/>
    </location>
</feature>
<dbReference type="Proteomes" id="UP000031397">
    <property type="component" value="Unassembled WGS sequence"/>
</dbReference>
<accession>A0A0C1PNL0</accession>
<dbReference type="PATRIC" id="fig|1614.7.peg.723"/>
<dbReference type="EMBL" id="JOJZ01000019">
    <property type="protein sequence ID" value="KID41526.1"/>
    <property type="molecule type" value="Genomic_DNA"/>
</dbReference>
<dbReference type="AlphaFoldDB" id="A0A0C1PNL0"/>
<sequence>MNGMFYSLKDIGVFILILLFLITFSVFFIINASWLYYVTIAFMGLAVKFHVSNGLLMENFHRMTNFIQNPFTSVLKLNQFPISSNGMVHFENVRTLTLVNNLVLLITFISLLIIMFRFNYFKKMWKLQSLSEVTMLMTGVLALFCVLDFQDVFIYFHEVLFKNQDWIFNPKKDPIINVLPDQYFLMCFALFFLLVIVGLIIVAIIGKRELKKESF</sequence>
<feature type="transmembrane region" description="Helical" evidence="1">
    <location>
        <begin position="102"/>
        <end position="121"/>
    </location>
</feature>
<protein>
    <submittedName>
        <fullName evidence="2">Integral membrane protein</fullName>
    </submittedName>
</protein>
<dbReference type="GeneID" id="74913434"/>
<feature type="transmembrane region" description="Helical" evidence="1">
    <location>
        <begin position="12"/>
        <end position="37"/>
    </location>
</feature>
<dbReference type="Pfam" id="PF07314">
    <property type="entry name" value="Lit"/>
    <property type="match status" value="1"/>
</dbReference>
<dbReference type="NCBIfam" id="TIGR01906">
    <property type="entry name" value="integ_TIGR01906"/>
    <property type="match status" value="1"/>
</dbReference>
<keyword evidence="1" id="KW-0472">Membrane</keyword>
<evidence type="ECO:0000313" key="2">
    <source>
        <dbReference type="EMBL" id="KID41526.1"/>
    </source>
</evidence>
<proteinExistence type="predicted"/>
<dbReference type="RefSeq" id="WP_052236606.1">
    <property type="nucleotide sequence ID" value="NZ_JOJZ01000019.1"/>
</dbReference>
<keyword evidence="1" id="KW-1133">Transmembrane helix</keyword>
<reference evidence="2 3" key="1">
    <citation type="submission" date="2014-06" db="EMBL/GenBank/DDBJ databases">
        <title>Functional and comparative genomic analyses of the Drosophila gut microbiota identify candidate symbiosis factors.</title>
        <authorList>
            <person name="Newell P.D."/>
            <person name="Chaston J.M."/>
            <person name="Douglas A.E."/>
        </authorList>
    </citation>
    <scope>NUCLEOTIDE SEQUENCE [LARGE SCALE GENOMIC DNA]</scope>
    <source>
        <strain evidence="2 3">DmCS_002</strain>
    </source>
</reference>
<organism evidence="2 3">
    <name type="scientific">Fructilactobacillus fructivorans</name>
    <dbReference type="NCBI Taxonomy" id="1614"/>
    <lineage>
        <taxon>Bacteria</taxon>
        <taxon>Bacillati</taxon>
        <taxon>Bacillota</taxon>
        <taxon>Bacilli</taxon>
        <taxon>Lactobacillales</taxon>
        <taxon>Lactobacillaceae</taxon>
        <taxon>Fructilactobacillus</taxon>
    </lineage>
</organism>
<feature type="transmembrane region" description="Helical" evidence="1">
    <location>
        <begin position="133"/>
        <end position="156"/>
    </location>
</feature>
<gene>
    <name evidence="2" type="ORF">LfDm3_0768</name>
</gene>
<evidence type="ECO:0000313" key="3">
    <source>
        <dbReference type="Proteomes" id="UP000031397"/>
    </source>
</evidence>
<evidence type="ECO:0000256" key="1">
    <source>
        <dbReference type="SAM" id="Phobius"/>
    </source>
</evidence>
<keyword evidence="3" id="KW-1185">Reference proteome</keyword>
<dbReference type="InterPro" id="IPR010178">
    <property type="entry name" value="Lit"/>
</dbReference>
<dbReference type="OrthoDB" id="9813051at2"/>